<reference evidence="2 3" key="1">
    <citation type="submission" date="2016-01" db="EMBL/GenBank/DDBJ databases">
        <authorList>
            <consortium name="TB Trials Study Group"/>
            <person name="Sutton G."/>
            <person name="Brinkac L."/>
            <person name="Sanka R."/>
            <person name="Adams M."/>
            <person name="Lau E.L."/>
            <person name="Macaden R."/>
            <person name="Grewal H.M.S."/>
        </authorList>
    </citation>
    <scope>NUCLEOTIDE SEQUENCE [LARGE SCALE GENOMIC DNA]</scope>
    <source>
        <strain evidence="2 3">IS-1744</strain>
    </source>
</reference>
<protein>
    <submittedName>
        <fullName evidence="2">Uncharacterized protein</fullName>
    </submittedName>
</protein>
<organism evidence="2 3">
    <name type="scientific">Mycobacterium lehmannii</name>
    <dbReference type="NCBI Taxonomy" id="2048550"/>
    <lineage>
        <taxon>Bacteria</taxon>
        <taxon>Bacillati</taxon>
        <taxon>Actinomycetota</taxon>
        <taxon>Actinomycetes</taxon>
        <taxon>Mycobacteriales</taxon>
        <taxon>Mycobacteriaceae</taxon>
        <taxon>Mycobacterium</taxon>
    </lineage>
</organism>
<dbReference type="AlphaFoldDB" id="A0A101AEL9"/>
<name>A0A101AEL9_9MYCO</name>
<comment type="caution">
    <text evidence="2">The sequence shown here is derived from an EMBL/GenBank/DDBJ whole genome shotgun (WGS) entry which is preliminary data.</text>
</comment>
<feature type="transmembrane region" description="Helical" evidence="1">
    <location>
        <begin position="99"/>
        <end position="123"/>
    </location>
</feature>
<gene>
    <name evidence="2" type="ORF">AU192_11055</name>
</gene>
<feature type="transmembrane region" description="Helical" evidence="1">
    <location>
        <begin position="25"/>
        <end position="53"/>
    </location>
</feature>
<keyword evidence="1" id="KW-1133">Transmembrane helix</keyword>
<dbReference type="GeneID" id="27918396"/>
<keyword evidence="1" id="KW-0812">Transmembrane</keyword>
<sequence length="125" mass="12770">MVQPSYPPAYPMPRPPKRPVSGADIAASIVALVMTAAMLVVGAVFGLFSLAFLDHCPPESCSEAGAVGAIINALLIAAAIGVAGLIVTVVQLVRRARGWPFALGTFGLCLATLIVGGFFYTLAVG</sequence>
<keyword evidence="1" id="KW-0472">Membrane</keyword>
<dbReference type="EMBL" id="LQIR01000001">
    <property type="protein sequence ID" value="KUI20995.1"/>
    <property type="molecule type" value="Genomic_DNA"/>
</dbReference>
<evidence type="ECO:0000313" key="3">
    <source>
        <dbReference type="Proteomes" id="UP000053707"/>
    </source>
</evidence>
<proteinExistence type="predicted"/>
<dbReference type="RefSeq" id="WP_064393795.1">
    <property type="nucleotide sequence ID" value="NZ_LQIR01000001.1"/>
</dbReference>
<evidence type="ECO:0000313" key="2">
    <source>
        <dbReference type="EMBL" id="KUI20995.1"/>
    </source>
</evidence>
<keyword evidence="3" id="KW-1185">Reference proteome</keyword>
<dbReference type="Proteomes" id="UP000053707">
    <property type="component" value="Unassembled WGS sequence"/>
</dbReference>
<evidence type="ECO:0000256" key="1">
    <source>
        <dbReference type="SAM" id="Phobius"/>
    </source>
</evidence>
<accession>A0A101AEL9</accession>
<feature type="transmembrane region" description="Helical" evidence="1">
    <location>
        <begin position="65"/>
        <end position="93"/>
    </location>
</feature>